<dbReference type="AlphaFoldDB" id="A0A558LXX2"/>
<comment type="similarity">
    <text evidence="1">Belongs to the UPF0177 family.</text>
</comment>
<protein>
    <submittedName>
        <fullName evidence="3">CPBP family intramembrane metalloprotease</fullName>
    </submittedName>
</protein>
<dbReference type="GO" id="GO:0006508">
    <property type="term" value="P:proteolysis"/>
    <property type="evidence" value="ECO:0007669"/>
    <property type="project" value="UniProtKB-KW"/>
</dbReference>
<evidence type="ECO:0000313" key="3">
    <source>
        <dbReference type="EMBL" id="KAA9320158.1"/>
    </source>
</evidence>
<evidence type="ECO:0000259" key="2">
    <source>
        <dbReference type="Pfam" id="PF02517"/>
    </source>
</evidence>
<sequence length="214" mass="24568">MFAQILFYIASFCGYAIIQFLFLITIKGQASILAHIITWILAIVFYVLELRYFKYFENKSFKEKGLKVNWKGKISMKNIGILAVGVVSMLTIQLLAAFLLKTTSNNQQALLEIAQKDISFYLLVGIVAPFFEELIFRQFFFNCFSNLKLSGYIQIVLNGLFFSIMHESRLDFYFPVYWLLGSILALIYLKTKDLKCSIIAHSINNLVALGSIFL</sequence>
<keyword evidence="3" id="KW-0645">Protease</keyword>
<feature type="domain" description="CAAX prenyl protease 2/Lysostaphin resistance protein A-like" evidence="2">
    <location>
        <begin position="117"/>
        <end position="207"/>
    </location>
</feature>
<dbReference type="EMBL" id="VYWW01000056">
    <property type="protein sequence ID" value="KAA9320158.1"/>
    <property type="molecule type" value="Genomic_DNA"/>
</dbReference>
<keyword evidence="3" id="KW-0482">Metalloprotease</keyword>
<dbReference type="RefSeq" id="WP_006588498.1">
    <property type="nucleotide sequence ID" value="NZ_JAKEYL010000008.1"/>
</dbReference>
<dbReference type="Proteomes" id="UP000327236">
    <property type="component" value="Unassembled WGS sequence"/>
</dbReference>
<dbReference type="GO" id="GO:0080120">
    <property type="term" value="P:CAAX-box protein maturation"/>
    <property type="evidence" value="ECO:0007669"/>
    <property type="project" value="UniProtKB-ARBA"/>
</dbReference>
<keyword evidence="3" id="KW-0378">Hydrolase</keyword>
<evidence type="ECO:0000313" key="4">
    <source>
        <dbReference type="Proteomes" id="UP000327236"/>
    </source>
</evidence>
<reference evidence="3 4" key="1">
    <citation type="submission" date="2019-09" db="EMBL/GenBank/DDBJ databases">
        <title>Draft genome sequence assemblies of isolates from the urinary tract.</title>
        <authorList>
            <person name="Mores C.R."/>
            <person name="Putonti C."/>
            <person name="Wolfe A.J."/>
        </authorList>
    </citation>
    <scope>NUCLEOTIDE SEQUENCE [LARGE SCALE GENOMIC DNA]</scope>
    <source>
        <strain evidence="3 4">UMB246</strain>
    </source>
</reference>
<dbReference type="PANTHER" id="PTHR36435">
    <property type="entry name" value="SLR1288 PROTEIN"/>
    <property type="match status" value="1"/>
</dbReference>
<gene>
    <name evidence="3" type="ORF">F6H94_08410</name>
</gene>
<comment type="caution">
    <text evidence="3">The sequence shown here is derived from an EMBL/GenBank/DDBJ whole genome shotgun (WGS) entry which is preliminary data.</text>
</comment>
<accession>A0A558LXX2</accession>
<dbReference type="GO" id="GO:0004175">
    <property type="term" value="F:endopeptidase activity"/>
    <property type="evidence" value="ECO:0007669"/>
    <property type="project" value="UniProtKB-ARBA"/>
</dbReference>
<name>A0A558LXX2_LACJE</name>
<dbReference type="GO" id="GO:0008237">
    <property type="term" value="F:metallopeptidase activity"/>
    <property type="evidence" value="ECO:0007669"/>
    <property type="project" value="UniProtKB-KW"/>
</dbReference>
<dbReference type="OrthoDB" id="8607342at2"/>
<dbReference type="PANTHER" id="PTHR36435:SF1">
    <property type="entry name" value="CAAX AMINO TERMINAL PROTEASE FAMILY PROTEIN"/>
    <property type="match status" value="1"/>
</dbReference>
<dbReference type="Pfam" id="PF02517">
    <property type="entry name" value="Rce1-like"/>
    <property type="match status" value="1"/>
</dbReference>
<dbReference type="InterPro" id="IPR003675">
    <property type="entry name" value="Rce1/LyrA-like_dom"/>
</dbReference>
<proteinExistence type="inferred from homology"/>
<organism evidence="3 4">
    <name type="scientific">Lactobacillus jensenii</name>
    <dbReference type="NCBI Taxonomy" id="109790"/>
    <lineage>
        <taxon>Bacteria</taxon>
        <taxon>Bacillati</taxon>
        <taxon>Bacillota</taxon>
        <taxon>Bacilli</taxon>
        <taxon>Lactobacillales</taxon>
        <taxon>Lactobacillaceae</taxon>
        <taxon>Lactobacillus</taxon>
    </lineage>
</organism>
<dbReference type="InterPro" id="IPR052710">
    <property type="entry name" value="CAAX_protease"/>
</dbReference>
<evidence type="ECO:0000256" key="1">
    <source>
        <dbReference type="ARBA" id="ARBA00009067"/>
    </source>
</evidence>